<reference evidence="3" key="1">
    <citation type="journal article" date="2021" name="BMC Genomics">
        <title>Chromosome-level genome assembly and manually-curated proteome of model necrotroph Parastagonospora nodorum Sn15 reveals a genome-wide trove of candidate effector homologs, and redundancy of virulence-related functions within an accessory chromosome.</title>
        <authorList>
            <person name="Bertazzoni S."/>
            <person name="Jones D.A.B."/>
            <person name="Phan H.T."/>
            <person name="Tan K.-C."/>
            <person name="Hane J.K."/>
        </authorList>
    </citation>
    <scope>NUCLEOTIDE SEQUENCE [LARGE SCALE GENOMIC DNA]</scope>
    <source>
        <strain evidence="3">SN15 / ATCC MYA-4574 / FGSC 10173)</strain>
    </source>
</reference>
<organism evidence="2 3">
    <name type="scientific">Phaeosphaeria nodorum (strain SN15 / ATCC MYA-4574 / FGSC 10173)</name>
    <name type="common">Glume blotch fungus</name>
    <name type="synonym">Parastagonospora nodorum</name>
    <dbReference type="NCBI Taxonomy" id="321614"/>
    <lineage>
        <taxon>Eukaryota</taxon>
        <taxon>Fungi</taxon>
        <taxon>Dikarya</taxon>
        <taxon>Ascomycota</taxon>
        <taxon>Pezizomycotina</taxon>
        <taxon>Dothideomycetes</taxon>
        <taxon>Pleosporomycetidae</taxon>
        <taxon>Pleosporales</taxon>
        <taxon>Pleosporineae</taxon>
        <taxon>Phaeosphaeriaceae</taxon>
        <taxon>Parastagonospora</taxon>
    </lineage>
</organism>
<dbReference type="AlphaFoldDB" id="A0A7U2IA70"/>
<evidence type="ECO:0000313" key="3">
    <source>
        <dbReference type="Proteomes" id="UP000663193"/>
    </source>
</evidence>
<proteinExistence type="predicted"/>
<name>A0A7U2IA70_PHANO</name>
<protein>
    <submittedName>
        <fullName evidence="2">Uncharacterized protein</fullName>
    </submittedName>
</protein>
<dbReference type="EMBL" id="CP069041">
    <property type="protein sequence ID" value="QRD05975.1"/>
    <property type="molecule type" value="Genomic_DNA"/>
</dbReference>
<dbReference type="VEuPathDB" id="FungiDB:JI435_445140"/>
<dbReference type="Proteomes" id="UP000663193">
    <property type="component" value="Chromosome 19"/>
</dbReference>
<sequence>MVPFAKRDLADFLVSSTKDRDDHTMPARSPSLPQHPFDRRAALTATCIVLLRRKVFAHAEPEETWVLFWGERRQTPADADAESKPQRGCYIWTSAGKGDWRGCPGARMSPVCGSLPG</sequence>
<gene>
    <name evidence="2" type="ORF">JI435_445140</name>
</gene>
<keyword evidence="3" id="KW-1185">Reference proteome</keyword>
<accession>A0A7U2IA70</accession>
<feature type="region of interest" description="Disordered" evidence="1">
    <location>
        <begin position="17"/>
        <end position="36"/>
    </location>
</feature>
<evidence type="ECO:0000256" key="1">
    <source>
        <dbReference type="SAM" id="MobiDB-lite"/>
    </source>
</evidence>
<evidence type="ECO:0000313" key="2">
    <source>
        <dbReference type="EMBL" id="QRD05975.1"/>
    </source>
</evidence>